<feature type="domain" description="DUF4283" evidence="2">
    <location>
        <begin position="4"/>
        <end position="85"/>
    </location>
</feature>
<proteinExistence type="predicted"/>
<evidence type="ECO:0000313" key="4">
    <source>
        <dbReference type="Proteomes" id="UP001141552"/>
    </source>
</evidence>
<dbReference type="EMBL" id="JAKUCV010002635">
    <property type="protein sequence ID" value="KAJ4841956.1"/>
    <property type="molecule type" value="Genomic_DNA"/>
</dbReference>
<dbReference type="OrthoDB" id="851886at2759"/>
<dbReference type="Proteomes" id="UP001141552">
    <property type="component" value="Unassembled WGS sequence"/>
</dbReference>
<feature type="compositionally biased region" description="Low complexity" evidence="1">
    <location>
        <begin position="321"/>
        <end position="334"/>
    </location>
</feature>
<feature type="region of interest" description="Disordered" evidence="1">
    <location>
        <begin position="184"/>
        <end position="214"/>
    </location>
</feature>
<protein>
    <recommendedName>
        <fullName evidence="2">DUF4283 domain-containing protein</fullName>
    </recommendedName>
</protein>
<feature type="region of interest" description="Disordered" evidence="1">
    <location>
        <begin position="315"/>
        <end position="356"/>
    </location>
</feature>
<name>A0A9Q0G4Y6_9ROSI</name>
<reference evidence="3" key="1">
    <citation type="submission" date="2022-02" db="EMBL/GenBank/DDBJ databases">
        <authorList>
            <person name="Henning P.M."/>
            <person name="McCubbin A.G."/>
            <person name="Shore J.S."/>
        </authorList>
    </citation>
    <scope>NUCLEOTIDE SEQUENCE</scope>
    <source>
        <strain evidence="3">F60SS</strain>
        <tissue evidence="3">Leaves</tissue>
    </source>
</reference>
<reference evidence="3" key="2">
    <citation type="journal article" date="2023" name="Plants (Basel)">
        <title>Annotation of the Turnera subulata (Passifloraceae) Draft Genome Reveals the S-Locus Evolved after the Divergence of Turneroideae from Passifloroideae in a Stepwise Manner.</title>
        <authorList>
            <person name="Henning P.M."/>
            <person name="Roalson E.H."/>
            <person name="Mir W."/>
            <person name="McCubbin A.G."/>
            <person name="Shore J.S."/>
        </authorList>
    </citation>
    <scope>NUCLEOTIDE SEQUENCE</scope>
    <source>
        <strain evidence="3">F60SS</strain>
    </source>
</reference>
<dbReference type="PANTHER" id="PTHR31286:SF99">
    <property type="entry name" value="DUF4283 DOMAIN-CONTAINING PROTEIN"/>
    <property type="match status" value="1"/>
</dbReference>
<dbReference type="AlphaFoldDB" id="A0A9Q0G4Y6"/>
<evidence type="ECO:0000259" key="2">
    <source>
        <dbReference type="Pfam" id="PF14111"/>
    </source>
</evidence>
<keyword evidence="4" id="KW-1185">Reference proteome</keyword>
<accession>A0A9Q0G4Y6</accession>
<dbReference type="PANTHER" id="PTHR31286">
    <property type="entry name" value="GLYCINE-RICH CELL WALL STRUCTURAL PROTEIN 1.8-LIKE"/>
    <property type="match status" value="1"/>
</dbReference>
<sequence>MLHKRWKNTLIVKLWGRNIGFKALCNKNLWKLKESVRVVDLEHNFYFVRFFNRQDYLHALTDGPWIVFGHCLIVEPWVPQFNPSQHKIKTVVAWVQIPELSCEYYDRRLLHIVCNMIGHLVRIDHNTAEAIRHILASCPAQTPMTMVDGVLATASPSTAALPAPTTVDGGPQVQPRGEWMIVAPRQRQQPRSASAPANKESIPGKENSSSKGVIQGKNIGSHFDVLTDYVTVERPSPIIKVPISAPVLASREVNSNDTAILGPIPGLVTPFSSPQSVLIQTSSFAPTMATPQINNNEGAIMSHHVGLVTANSNALSMETPSRPSSSNLSSTSDNNYHDPAPQTSSLLLSPHLQRWT</sequence>
<dbReference type="InterPro" id="IPR025558">
    <property type="entry name" value="DUF4283"/>
</dbReference>
<organism evidence="3 4">
    <name type="scientific">Turnera subulata</name>
    <dbReference type="NCBI Taxonomy" id="218843"/>
    <lineage>
        <taxon>Eukaryota</taxon>
        <taxon>Viridiplantae</taxon>
        <taxon>Streptophyta</taxon>
        <taxon>Embryophyta</taxon>
        <taxon>Tracheophyta</taxon>
        <taxon>Spermatophyta</taxon>
        <taxon>Magnoliopsida</taxon>
        <taxon>eudicotyledons</taxon>
        <taxon>Gunneridae</taxon>
        <taxon>Pentapetalae</taxon>
        <taxon>rosids</taxon>
        <taxon>fabids</taxon>
        <taxon>Malpighiales</taxon>
        <taxon>Passifloraceae</taxon>
        <taxon>Turnera</taxon>
    </lineage>
</organism>
<gene>
    <name evidence="3" type="ORF">Tsubulata_025676</name>
</gene>
<dbReference type="InterPro" id="IPR040256">
    <property type="entry name" value="At4g02000-like"/>
</dbReference>
<dbReference type="Pfam" id="PF14111">
    <property type="entry name" value="DUF4283"/>
    <property type="match status" value="1"/>
</dbReference>
<evidence type="ECO:0000256" key="1">
    <source>
        <dbReference type="SAM" id="MobiDB-lite"/>
    </source>
</evidence>
<evidence type="ECO:0000313" key="3">
    <source>
        <dbReference type="EMBL" id="KAJ4841956.1"/>
    </source>
</evidence>
<comment type="caution">
    <text evidence="3">The sequence shown here is derived from an EMBL/GenBank/DDBJ whole genome shotgun (WGS) entry which is preliminary data.</text>
</comment>